<feature type="domain" description="HTH merR-type" evidence="2">
    <location>
        <begin position="7"/>
        <end position="77"/>
    </location>
</feature>
<dbReference type="Proteomes" id="UP000262172">
    <property type="component" value="Unassembled WGS sequence"/>
</dbReference>
<feature type="domain" description="PPM-type phosphatase" evidence="3">
    <location>
        <begin position="125"/>
        <end position="341"/>
    </location>
</feature>
<dbReference type="Gene3D" id="1.10.1660.10">
    <property type="match status" value="1"/>
</dbReference>
<dbReference type="Pfam" id="PF00481">
    <property type="entry name" value="PP2C"/>
    <property type="match status" value="1"/>
</dbReference>
<accession>A0A371NW06</accession>
<evidence type="ECO:0000256" key="1">
    <source>
        <dbReference type="ARBA" id="ARBA00023125"/>
    </source>
</evidence>
<dbReference type="InterPro" id="IPR001932">
    <property type="entry name" value="PPM-type_phosphatase-like_dom"/>
</dbReference>
<keyword evidence="5" id="KW-1185">Reference proteome</keyword>
<sequence>MMERMELMSIGDFARATGLTPKALRIYDDLRLLPPAEVDERTGYRFYAAEQLEQARLIAALRRVGMPLDRIRVALRLPAAAIAAELTSFWRQTEADVRSRRTQVSALVADLRSKESTMTTTRTPRTRAAHALGRGAREEQLDAVHFGTDLWAVADGFHGTPSVAEEFVRHLASEAQPIGVERWDALAAECAAGLPDDGRGSTFTAVALNGDIATIAHLGDSRAWLMRDGVLRQLTTDHTEVAALLEDGRLSEEEARLHPRRAVLNRALAAGLPTDPDVVGVTVQRGDRLVLTTDGVHALFPAERLGALLAADDADAAVAAVSNAVRDAGEPDNHAIVVIDVEG</sequence>
<dbReference type="Gene3D" id="3.60.40.10">
    <property type="entry name" value="PPM-type phosphatase domain"/>
    <property type="match status" value="1"/>
</dbReference>
<dbReference type="SUPFAM" id="SSF46955">
    <property type="entry name" value="Putative DNA-binding domain"/>
    <property type="match status" value="1"/>
</dbReference>
<dbReference type="SUPFAM" id="SSF81606">
    <property type="entry name" value="PP2C-like"/>
    <property type="match status" value="1"/>
</dbReference>
<evidence type="ECO:0000259" key="2">
    <source>
        <dbReference type="PROSITE" id="PS50937"/>
    </source>
</evidence>
<proteinExistence type="predicted"/>
<dbReference type="SMART" id="SM00331">
    <property type="entry name" value="PP2C_SIG"/>
    <property type="match status" value="1"/>
</dbReference>
<name>A0A371NW06_9MICO</name>
<organism evidence="4 5">
    <name type="scientific">Microbacterium bovistercoris</name>
    <dbReference type="NCBI Taxonomy" id="2293570"/>
    <lineage>
        <taxon>Bacteria</taxon>
        <taxon>Bacillati</taxon>
        <taxon>Actinomycetota</taxon>
        <taxon>Actinomycetes</taxon>
        <taxon>Micrococcales</taxon>
        <taxon>Microbacteriaceae</taxon>
        <taxon>Microbacterium</taxon>
    </lineage>
</organism>
<dbReference type="GO" id="GO:0003700">
    <property type="term" value="F:DNA-binding transcription factor activity"/>
    <property type="evidence" value="ECO:0007669"/>
    <property type="project" value="InterPro"/>
</dbReference>
<dbReference type="AlphaFoldDB" id="A0A371NW06"/>
<protein>
    <submittedName>
        <fullName evidence="4">MerR family transcriptional regulator</fullName>
    </submittedName>
</protein>
<evidence type="ECO:0000313" key="5">
    <source>
        <dbReference type="Proteomes" id="UP000262172"/>
    </source>
</evidence>
<evidence type="ECO:0000313" key="4">
    <source>
        <dbReference type="EMBL" id="REJ06986.1"/>
    </source>
</evidence>
<dbReference type="SMART" id="SM00422">
    <property type="entry name" value="HTH_MERR"/>
    <property type="match status" value="1"/>
</dbReference>
<dbReference type="EMBL" id="QUAB01000024">
    <property type="protein sequence ID" value="REJ06986.1"/>
    <property type="molecule type" value="Genomic_DNA"/>
</dbReference>
<dbReference type="Pfam" id="PF13411">
    <property type="entry name" value="MerR_1"/>
    <property type="match status" value="1"/>
</dbReference>
<dbReference type="PROSITE" id="PS50937">
    <property type="entry name" value="HTH_MERR_2"/>
    <property type="match status" value="1"/>
</dbReference>
<dbReference type="CDD" id="cd00143">
    <property type="entry name" value="PP2Cc"/>
    <property type="match status" value="1"/>
</dbReference>
<dbReference type="SMART" id="SM00332">
    <property type="entry name" value="PP2Cc"/>
    <property type="match status" value="1"/>
</dbReference>
<dbReference type="RefSeq" id="WP_116241175.1">
    <property type="nucleotide sequence ID" value="NZ_QUAB01000024.1"/>
</dbReference>
<dbReference type="PROSITE" id="PS51746">
    <property type="entry name" value="PPM_2"/>
    <property type="match status" value="1"/>
</dbReference>
<evidence type="ECO:0000259" key="3">
    <source>
        <dbReference type="PROSITE" id="PS51746"/>
    </source>
</evidence>
<dbReference type="InterPro" id="IPR047057">
    <property type="entry name" value="MerR_fam"/>
</dbReference>
<dbReference type="InterPro" id="IPR036457">
    <property type="entry name" value="PPM-type-like_dom_sf"/>
</dbReference>
<dbReference type="OrthoDB" id="9802039at2"/>
<keyword evidence="1" id="KW-0238">DNA-binding</keyword>
<dbReference type="CDD" id="cd01107">
    <property type="entry name" value="HTH_BmrR"/>
    <property type="match status" value="1"/>
</dbReference>
<reference evidence="4 5" key="1">
    <citation type="submission" date="2018-08" db="EMBL/GenBank/DDBJ databases">
        <title>Isolation, diversity and antifungal activity of Actinobacteria from cow dung.</title>
        <authorList>
            <person name="Ling L."/>
        </authorList>
    </citation>
    <scope>NUCLEOTIDE SEQUENCE [LARGE SCALE GENOMIC DNA]</scope>
    <source>
        <strain evidence="4 5">NEAU-LLE</strain>
    </source>
</reference>
<dbReference type="InterPro" id="IPR000551">
    <property type="entry name" value="MerR-type_HTH_dom"/>
</dbReference>
<dbReference type="PANTHER" id="PTHR30204">
    <property type="entry name" value="REDOX-CYCLING DRUG-SENSING TRANSCRIPTIONAL ACTIVATOR SOXR"/>
    <property type="match status" value="1"/>
</dbReference>
<dbReference type="GO" id="GO:0003677">
    <property type="term" value="F:DNA binding"/>
    <property type="evidence" value="ECO:0007669"/>
    <property type="project" value="UniProtKB-KW"/>
</dbReference>
<dbReference type="PANTHER" id="PTHR30204:SF97">
    <property type="entry name" value="MERR FAMILY REGULATORY PROTEIN"/>
    <property type="match status" value="1"/>
</dbReference>
<gene>
    <name evidence="4" type="ORF">DY023_04595</name>
</gene>
<dbReference type="InterPro" id="IPR009061">
    <property type="entry name" value="DNA-bd_dom_put_sf"/>
</dbReference>
<comment type="caution">
    <text evidence="4">The sequence shown here is derived from an EMBL/GenBank/DDBJ whole genome shotgun (WGS) entry which is preliminary data.</text>
</comment>